<reference evidence="3" key="1">
    <citation type="journal article" date="2015" name="PLoS Genet.">
        <title>Genome Sequence and Transcriptome Analyses of Chrysochromulina tobin: Metabolic Tools for Enhanced Algal Fitness in the Prominent Order Prymnesiales (Haptophyceae).</title>
        <authorList>
            <person name="Hovde B.T."/>
            <person name="Deodato C.R."/>
            <person name="Hunsperger H.M."/>
            <person name="Ryken S.A."/>
            <person name="Yost W."/>
            <person name="Jha R.K."/>
            <person name="Patterson J."/>
            <person name="Monnat R.J. Jr."/>
            <person name="Barlow S.B."/>
            <person name="Starkenburg S.R."/>
            <person name="Cattolico R.A."/>
        </authorList>
    </citation>
    <scope>NUCLEOTIDE SEQUENCE</scope>
    <source>
        <strain evidence="3">CCMP291</strain>
    </source>
</reference>
<feature type="chain" id="PRO_5005603492" evidence="1">
    <location>
        <begin position="17"/>
        <end position="246"/>
    </location>
</feature>
<keyword evidence="1" id="KW-0732">Signal</keyword>
<keyword evidence="3" id="KW-1185">Reference proteome</keyword>
<proteinExistence type="predicted"/>
<sequence length="246" mass="26457">MLRIVVAASLIASGDALNVPVAGMSRRAAFAKAAALIPLVPLAAFAELKQASDADVYARADAGKLNAARVIERAKAGKLVNGASATCDELADILAIDRRAFQFEKDKLASMPNDSPQRQTVANAQKAIGVQIKKIKDLEKTKSCPGLKQASDEEVYERADANKLGYARVIERAKAGKLVDGSSATCSELEKIIRVDKEAVLFEKDKLEAMPNDPAQKKIVADAEKAIEAQIVKLNNKRKEKKCTVK</sequence>
<dbReference type="EMBL" id="JWZX01000395">
    <property type="protein sequence ID" value="KOO53066.1"/>
    <property type="molecule type" value="Genomic_DNA"/>
</dbReference>
<dbReference type="AlphaFoldDB" id="A0A0M0LPZ7"/>
<dbReference type="Proteomes" id="UP000037460">
    <property type="component" value="Unassembled WGS sequence"/>
</dbReference>
<accession>A0A0M0LPZ7</accession>
<organism evidence="2 3">
    <name type="scientific">Chrysochromulina tobinii</name>
    <dbReference type="NCBI Taxonomy" id="1460289"/>
    <lineage>
        <taxon>Eukaryota</taxon>
        <taxon>Haptista</taxon>
        <taxon>Haptophyta</taxon>
        <taxon>Prymnesiophyceae</taxon>
        <taxon>Prymnesiales</taxon>
        <taxon>Chrysochromulinaceae</taxon>
        <taxon>Chrysochromulina</taxon>
    </lineage>
</organism>
<name>A0A0M0LPZ7_9EUKA</name>
<evidence type="ECO:0000313" key="3">
    <source>
        <dbReference type="Proteomes" id="UP000037460"/>
    </source>
</evidence>
<protein>
    <submittedName>
        <fullName evidence="2">Uncharacterized protein</fullName>
    </submittedName>
</protein>
<gene>
    <name evidence="2" type="ORF">Ctob_014855</name>
</gene>
<feature type="signal peptide" evidence="1">
    <location>
        <begin position="1"/>
        <end position="16"/>
    </location>
</feature>
<comment type="caution">
    <text evidence="2">The sequence shown here is derived from an EMBL/GenBank/DDBJ whole genome shotgun (WGS) entry which is preliminary data.</text>
</comment>
<evidence type="ECO:0000256" key="1">
    <source>
        <dbReference type="SAM" id="SignalP"/>
    </source>
</evidence>
<evidence type="ECO:0000313" key="2">
    <source>
        <dbReference type="EMBL" id="KOO53066.1"/>
    </source>
</evidence>